<reference evidence="1 2" key="1">
    <citation type="journal article" date="2014" name="Genome Announc.">
        <title>Draft Genome Sequences of Three Alkaliphilic Bacillus Strains, Bacillus wakoensis JCM 9140T, Bacillus akibai JCM 9157T, and Bacillus hemicellulosilyticus JCM 9152T.</title>
        <authorList>
            <person name="Yuki M."/>
            <person name="Oshima K."/>
            <person name="Suda W."/>
            <person name="Oshida Y."/>
            <person name="Kitamura K."/>
            <person name="Iida T."/>
            <person name="Hattori M."/>
            <person name="Ohkuma M."/>
        </authorList>
    </citation>
    <scope>NUCLEOTIDE SEQUENCE [LARGE SCALE GENOMIC DNA]</scope>
    <source>
        <strain evidence="1 2">JCM 9157</strain>
    </source>
</reference>
<evidence type="ECO:0000313" key="1">
    <source>
        <dbReference type="EMBL" id="GAE37164.1"/>
    </source>
</evidence>
<dbReference type="STRING" id="1236973.JCM9157_4421"/>
<dbReference type="Gene3D" id="3.40.50.1820">
    <property type="entry name" value="alpha/beta hydrolase"/>
    <property type="match status" value="1"/>
</dbReference>
<keyword evidence="2" id="KW-1185">Reference proteome</keyword>
<gene>
    <name evidence="1" type="ORF">JCM9157_4421</name>
</gene>
<organism evidence="1 2">
    <name type="scientific">Halalkalibacter akibai (strain ATCC 43226 / DSM 21942 / CIP 109018 / JCM 9157 / 1139)</name>
    <name type="common">Bacillus akibai</name>
    <dbReference type="NCBI Taxonomy" id="1236973"/>
    <lineage>
        <taxon>Bacteria</taxon>
        <taxon>Bacillati</taxon>
        <taxon>Bacillota</taxon>
        <taxon>Bacilli</taxon>
        <taxon>Bacillales</taxon>
        <taxon>Bacillaceae</taxon>
        <taxon>Halalkalibacter</taxon>
    </lineage>
</organism>
<comment type="caution">
    <text evidence="1">The sequence shown here is derived from an EMBL/GenBank/DDBJ whole genome shotgun (WGS) entry which is preliminary data.</text>
</comment>
<evidence type="ECO:0000313" key="2">
    <source>
        <dbReference type="Proteomes" id="UP000018896"/>
    </source>
</evidence>
<accession>W4R0S7</accession>
<dbReference type="Proteomes" id="UP000018896">
    <property type="component" value="Unassembled WGS sequence"/>
</dbReference>
<dbReference type="InterPro" id="IPR029058">
    <property type="entry name" value="AB_hydrolase_fold"/>
</dbReference>
<proteinExistence type="predicted"/>
<sequence>MGLDPQAKLFLDLMKQQNTPALDQLSIEENRNLNKKLTTFGGQPERVNKVEDVVIPVREGQITLRLYTLLARDPFLFLFTTMAVVGF</sequence>
<dbReference type="AlphaFoldDB" id="W4R0S7"/>
<name>W4R0S7_HALA3</name>
<dbReference type="EMBL" id="BAUV01000056">
    <property type="protein sequence ID" value="GAE37164.1"/>
    <property type="molecule type" value="Genomic_DNA"/>
</dbReference>
<dbReference type="RefSeq" id="WP_201768910.1">
    <property type="nucleotide sequence ID" value="NZ_BAUV01000056.1"/>
</dbReference>
<protein>
    <submittedName>
        <fullName evidence="1">Uncharacterized protein</fullName>
    </submittedName>
</protein>